<accession>K0J3E0</accession>
<evidence type="ECO:0000256" key="1">
    <source>
        <dbReference type="ARBA" id="ARBA00022443"/>
    </source>
</evidence>
<sequence length="136" mass="15358">VKEDNFKLEAEIEIDRRQICRVISEYQSAYPGPLVISAGEELTISENESTWSGWVWCTNRDGISRWVPEKYVERKGNTCIALHDYEATELSVSVGEELVVGKEESGWIWCTNQEGQSGWVPADSVERLQEDGGFVA</sequence>
<dbReference type="PIRSF" id="PIRSF034961">
    <property type="entry name" value="UCP034961_SH3_2"/>
    <property type="match status" value="1"/>
</dbReference>
<dbReference type="PROSITE" id="PS50002">
    <property type="entry name" value="SH3"/>
    <property type="match status" value="1"/>
</dbReference>
<dbReference type="InterPro" id="IPR014593">
    <property type="entry name" value="UCP034961_SH3_2"/>
</dbReference>
<reference evidence="3" key="2">
    <citation type="journal article" date="2014" name="FEMS Microbiol. Ecol.">
        <title>Novel integrons and gene cassettes from a Cascadian submarine gas-hydrate-bearing core.</title>
        <authorList>
            <person name="Elsaied H."/>
            <person name="Stokes H.W."/>
            <person name="Yoshioka H."/>
            <person name="Mitani Y."/>
            <person name="Maruyama A."/>
        </authorList>
    </citation>
    <scope>NUCLEOTIDE SEQUENCE</scope>
</reference>
<dbReference type="CDD" id="cd00174">
    <property type="entry name" value="SH3"/>
    <property type="match status" value="1"/>
</dbReference>
<dbReference type="Gene3D" id="2.30.30.40">
    <property type="entry name" value="SH3 Domains"/>
    <property type="match status" value="2"/>
</dbReference>
<evidence type="ECO:0000259" key="2">
    <source>
        <dbReference type="PROSITE" id="PS50002"/>
    </source>
</evidence>
<proteinExistence type="predicted"/>
<feature type="non-terminal residue" evidence="3">
    <location>
        <position position="1"/>
    </location>
</feature>
<reference evidence="3" key="1">
    <citation type="submission" date="2012-09" db="EMBL/GenBank/DDBJ databases">
        <authorList>
            <person name="Elsaied H.E."/>
            <person name="Maruyama A."/>
        </authorList>
    </citation>
    <scope>NUCLEOTIDE SEQUENCE</scope>
</reference>
<dbReference type="SUPFAM" id="SSF50044">
    <property type="entry name" value="SH3-domain"/>
    <property type="match status" value="2"/>
</dbReference>
<dbReference type="AlphaFoldDB" id="K0J3E0"/>
<name>K0J3E0_9ZZZZ</name>
<dbReference type="SMART" id="SM00326">
    <property type="entry name" value="SH3"/>
    <property type="match status" value="2"/>
</dbReference>
<dbReference type="InterPro" id="IPR001452">
    <property type="entry name" value="SH3_domain"/>
</dbReference>
<evidence type="ECO:0000313" key="3">
    <source>
        <dbReference type="EMBL" id="BAM62599.1"/>
    </source>
</evidence>
<dbReference type="Pfam" id="PF14604">
    <property type="entry name" value="SH3_9"/>
    <property type="match status" value="1"/>
</dbReference>
<organism evidence="3">
    <name type="scientific">uncultured microorganism</name>
    <dbReference type="NCBI Taxonomy" id="358574"/>
    <lineage>
        <taxon>unclassified sequences</taxon>
        <taxon>environmental samples</taxon>
    </lineage>
</organism>
<dbReference type="EMBL" id="AB750535">
    <property type="protein sequence ID" value="BAM62599.1"/>
    <property type="molecule type" value="Genomic_DNA"/>
</dbReference>
<protein>
    <submittedName>
        <fullName evidence="3">Variant SH3 domain protein</fullName>
    </submittedName>
</protein>
<dbReference type="InterPro" id="IPR036028">
    <property type="entry name" value="SH3-like_dom_sf"/>
</dbReference>
<feature type="domain" description="SH3" evidence="2">
    <location>
        <begin position="74"/>
        <end position="130"/>
    </location>
</feature>
<keyword evidence="1" id="KW-0728">SH3 domain</keyword>